<keyword evidence="3" id="KW-1185">Reference proteome</keyword>
<dbReference type="InterPro" id="IPR017927">
    <property type="entry name" value="FAD-bd_FR_type"/>
</dbReference>
<dbReference type="Gene3D" id="2.40.30.10">
    <property type="entry name" value="Translation factors"/>
    <property type="match status" value="1"/>
</dbReference>
<dbReference type="PANTHER" id="PTHR30157:SF0">
    <property type="entry name" value="NADPH-DEPENDENT FERRIC-CHELATE REDUCTASE"/>
    <property type="match status" value="1"/>
</dbReference>
<dbReference type="Gene3D" id="3.40.50.80">
    <property type="entry name" value="Nucleotide-binding domain of ferredoxin-NADP reductase (FNR) module"/>
    <property type="match status" value="1"/>
</dbReference>
<sequence>MSTGTTTTAAPFLFFNLEVVATERLSPTMLRVTLGGEGIAGFASGGRDQRVKLFLPHPHQEAPLVPAEAGDDWFAAWRAMDPAERGIMRSYTVRRQRQGLLDVDFALHGHRGPASRWAAAARPGDRIAVLGPTDADNAGVDFRPPPAADWVLVAGDETALPAIGGILEALPDGPPVKAWIEVPCQADADGYDLPAGAEITWLLRDAGGSLAAALPAAEFPAGAPYAWLAGEAKTTRTLRRHLVNERGLDRRSISFTGYWRRGAAEEDLLAEVLAGGTPHTEE</sequence>
<dbReference type="EMBL" id="JBHSON010000119">
    <property type="protein sequence ID" value="MFC5753700.1"/>
    <property type="molecule type" value="Genomic_DNA"/>
</dbReference>
<dbReference type="PROSITE" id="PS51384">
    <property type="entry name" value="FAD_FR"/>
    <property type="match status" value="1"/>
</dbReference>
<evidence type="ECO:0000313" key="3">
    <source>
        <dbReference type="Proteomes" id="UP001596074"/>
    </source>
</evidence>
<dbReference type="SUPFAM" id="SSF63380">
    <property type="entry name" value="Riboflavin synthase domain-like"/>
    <property type="match status" value="1"/>
</dbReference>
<evidence type="ECO:0000259" key="1">
    <source>
        <dbReference type="PROSITE" id="PS51384"/>
    </source>
</evidence>
<protein>
    <submittedName>
        <fullName evidence="2">Siderophore-interacting protein</fullName>
    </submittedName>
</protein>
<dbReference type="PANTHER" id="PTHR30157">
    <property type="entry name" value="FERRIC REDUCTASE, NADPH-DEPENDENT"/>
    <property type="match status" value="1"/>
</dbReference>
<dbReference type="RefSeq" id="WP_378290998.1">
    <property type="nucleotide sequence ID" value="NZ_JBHSON010000119.1"/>
</dbReference>
<dbReference type="InterPro" id="IPR017938">
    <property type="entry name" value="Riboflavin_synthase-like_b-brl"/>
</dbReference>
<evidence type="ECO:0000313" key="2">
    <source>
        <dbReference type="EMBL" id="MFC5753700.1"/>
    </source>
</evidence>
<dbReference type="InterPro" id="IPR013113">
    <property type="entry name" value="SIP_FAD-bd"/>
</dbReference>
<dbReference type="Proteomes" id="UP001596074">
    <property type="component" value="Unassembled WGS sequence"/>
</dbReference>
<organism evidence="2 3">
    <name type="scientific">Actinomadura rugatobispora</name>
    <dbReference type="NCBI Taxonomy" id="1994"/>
    <lineage>
        <taxon>Bacteria</taxon>
        <taxon>Bacillati</taxon>
        <taxon>Actinomycetota</taxon>
        <taxon>Actinomycetes</taxon>
        <taxon>Streptosporangiales</taxon>
        <taxon>Thermomonosporaceae</taxon>
        <taxon>Actinomadura</taxon>
    </lineage>
</organism>
<proteinExistence type="predicted"/>
<name>A0ABW1AGQ6_9ACTN</name>
<dbReference type="InterPro" id="IPR007037">
    <property type="entry name" value="SIP_rossman_dom"/>
</dbReference>
<dbReference type="Pfam" id="PF04954">
    <property type="entry name" value="SIP"/>
    <property type="match status" value="1"/>
</dbReference>
<feature type="domain" description="FAD-binding FR-type" evidence="1">
    <location>
        <begin position="12"/>
        <end position="145"/>
    </location>
</feature>
<reference evidence="3" key="1">
    <citation type="journal article" date="2019" name="Int. J. Syst. Evol. Microbiol.">
        <title>The Global Catalogue of Microorganisms (GCM) 10K type strain sequencing project: providing services to taxonomists for standard genome sequencing and annotation.</title>
        <authorList>
            <consortium name="The Broad Institute Genomics Platform"/>
            <consortium name="The Broad Institute Genome Sequencing Center for Infectious Disease"/>
            <person name="Wu L."/>
            <person name="Ma J."/>
        </authorList>
    </citation>
    <scope>NUCLEOTIDE SEQUENCE [LARGE SCALE GENOMIC DNA]</scope>
    <source>
        <strain evidence="3">KCTC 42087</strain>
    </source>
</reference>
<gene>
    <name evidence="2" type="ORF">ACFPZN_49470</name>
</gene>
<comment type="caution">
    <text evidence="2">The sequence shown here is derived from an EMBL/GenBank/DDBJ whole genome shotgun (WGS) entry which is preliminary data.</text>
</comment>
<dbReference type="InterPro" id="IPR039261">
    <property type="entry name" value="FNR_nucleotide-bd"/>
</dbReference>
<dbReference type="Pfam" id="PF08021">
    <property type="entry name" value="FAD_binding_9"/>
    <property type="match status" value="1"/>
</dbReference>
<dbReference type="CDD" id="cd06193">
    <property type="entry name" value="siderophore_interacting"/>
    <property type="match status" value="1"/>
</dbReference>
<dbReference type="InterPro" id="IPR039374">
    <property type="entry name" value="SIP_fam"/>
</dbReference>
<accession>A0ABW1AGQ6</accession>